<dbReference type="InterPro" id="IPR036281">
    <property type="entry name" value="SinR/SinI_dimer_dom_sf"/>
</dbReference>
<keyword evidence="3" id="KW-1185">Reference proteome</keyword>
<dbReference type="PROSITE" id="PS51500">
    <property type="entry name" value="SIN"/>
    <property type="match status" value="1"/>
</dbReference>
<sequence>MEKVEELSTESHEKEWLALMVEARGIGITKDEVEQYLKDNNPIK</sequence>
<evidence type="ECO:0000313" key="3">
    <source>
        <dbReference type="Proteomes" id="UP000799092"/>
    </source>
</evidence>
<accession>A0A6A8DBY2</accession>
<dbReference type="Pfam" id="PF08671">
    <property type="entry name" value="SinI"/>
    <property type="match status" value="1"/>
</dbReference>
<name>A0A6A8DBY2_9BACI</name>
<reference evidence="2" key="1">
    <citation type="submission" date="2019-11" db="EMBL/GenBank/DDBJ databases">
        <authorList>
            <person name="Li J."/>
        </authorList>
    </citation>
    <scope>NUCLEOTIDE SEQUENCE</scope>
    <source>
        <strain evidence="2">B6B</strain>
    </source>
</reference>
<dbReference type="GO" id="GO:0006355">
    <property type="term" value="P:regulation of DNA-templated transcription"/>
    <property type="evidence" value="ECO:0007669"/>
    <property type="project" value="InterPro"/>
</dbReference>
<dbReference type="AlphaFoldDB" id="A0A6A8DBY2"/>
<dbReference type="InterPro" id="IPR010981">
    <property type="entry name" value="SinR/SinI_dimer_dom"/>
</dbReference>
<organism evidence="2 3">
    <name type="scientific">Aquibacillus halophilus</name>
    <dbReference type="NCBI Taxonomy" id="930132"/>
    <lineage>
        <taxon>Bacteria</taxon>
        <taxon>Bacillati</taxon>
        <taxon>Bacillota</taxon>
        <taxon>Bacilli</taxon>
        <taxon>Bacillales</taxon>
        <taxon>Bacillaceae</taxon>
        <taxon>Aquibacillus</taxon>
    </lineage>
</organism>
<protein>
    <submittedName>
        <fullName evidence="2">DNA-binding anti-repressor SinI</fullName>
    </submittedName>
</protein>
<dbReference type="GO" id="GO:0046983">
    <property type="term" value="F:protein dimerization activity"/>
    <property type="evidence" value="ECO:0007669"/>
    <property type="project" value="InterPro"/>
</dbReference>
<dbReference type="RefSeq" id="WP_153734941.1">
    <property type="nucleotide sequence ID" value="NZ_WJNG01000001.1"/>
</dbReference>
<gene>
    <name evidence="2" type="primary">sinI</name>
    <name evidence="2" type="ORF">GH741_01170</name>
</gene>
<comment type="caution">
    <text evidence="2">The sequence shown here is derived from an EMBL/GenBank/DDBJ whole genome shotgun (WGS) entry which is preliminary data.</text>
</comment>
<dbReference type="SUPFAM" id="SSF47406">
    <property type="entry name" value="SinR repressor dimerisation domain-like"/>
    <property type="match status" value="1"/>
</dbReference>
<dbReference type="GO" id="GO:0003677">
    <property type="term" value="F:DNA binding"/>
    <property type="evidence" value="ECO:0007669"/>
    <property type="project" value="UniProtKB-KW"/>
</dbReference>
<proteinExistence type="predicted"/>
<evidence type="ECO:0000259" key="1">
    <source>
        <dbReference type="PROSITE" id="PS51500"/>
    </source>
</evidence>
<dbReference type="EMBL" id="WJNG01000001">
    <property type="protein sequence ID" value="MRH41281.1"/>
    <property type="molecule type" value="Genomic_DNA"/>
</dbReference>
<dbReference type="OrthoDB" id="2639790at2"/>
<dbReference type="Proteomes" id="UP000799092">
    <property type="component" value="Unassembled WGS sequence"/>
</dbReference>
<keyword evidence="2" id="KW-0238">DNA-binding</keyword>
<evidence type="ECO:0000313" key="2">
    <source>
        <dbReference type="EMBL" id="MRH41281.1"/>
    </source>
</evidence>
<feature type="domain" description="Sin" evidence="1">
    <location>
        <begin position="3"/>
        <end position="41"/>
    </location>
</feature>